<dbReference type="PROSITE" id="PS50075">
    <property type="entry name" value="CARRIER"/>
    <property type="match status" value="2"/>
</dbReference>
<dbReference type="RefSeq" id="WP_125050874.1">
    <property type="nucleotide sequence ID" value="NZ_JBFAFY010000056.1"/>
</dbReference>
<dbReference type="InterPro" id="IPR020807">
    <property type="entry name" value="PKS_DH"/>
</dbReference>
<dbReference type="GO" id="GO:0031177">
    <property type="term" value="F:phosphopantetheine binding"/>
    <property type="evidence" value="ECO:0007669"/>
    <property type="project" value="InterPro"/>
</dbReference>
<feature type="region of interest" description="Disordered" evidence="9">
    <location>
        <begin position="2468"/>
        <end position="2491"/>
    </location>
</feature>
<reference evidence="13 14" key="1">
    <citation type="submission" date="2018-11" db="EMBL/GenBank/DDBJ databases">
        <title>Whole genome sequence of Streptomyces paromomycinus NBRC 15454(T).</title>
        <authorList>
            <person name="Komaki H."/>
            <person name="Tamura T."/>
        </authorList>
    </citation>
    <scope>NUCLEOTIDE SEQUENCE [LARGE SCALE GENOMIC DNA]</scope>
    <source>
        <strain evidence="13 14">NBRC 15454</strain>
    </source>
</reference>
<dbReference type="InterPro" id="IPR020806">
    <property type="entry name" value="PKS_PP-bd"/>
</dbReference>
<feature type="domain" description="Ketosynthase family 3 (KS3)" evidence="11">
    <location>
        <begin position="1059"/>
        <end position="1483"/>
    </location>
</feature>
<comment type="pathway">
    <text evidence="1">Antibiotic biosynthesis.</text>
</comment>
<feature type="domain" description="Carrier" evidence="10">
    <location>
        <begin position="944"/>
        <end position="1036"/>
    </location>
</feature>
<dbReference type="Gene3D" id="3.10.129.110">
    <property type="entry name" value="Polyketide synthase dehydratase"/>
    <property type="match status" value="1"/>
</dbReference>
<evidence type="ECO:0000256" key="2">
    <source>
        <dbReference type="ARBA" id="ARBA00022450"/>
    </source>
</evidence>
<dbReference type="SUPFAM" id="SSF53901">
    <property type="entry name" value="Thiolase-like"/>
    <property type="match status" value="2"/>
</dbReference>
<dbReference type="PROSITE" id="PS00606">
    <property type="entry name" value="KS3_1"/>
    <property type="match status" value="2"/>
</dbReference>
<dbReference type="InterPro" id="IPR018201">
    <property type="entry name" value="Ketoacyl_synth_AS"/>
</dbReference>
<name>A0A401VTY6_STREY</name>
<dbReference type="Gene3D" id="3.30.70.3290">
    <property type="match status" value="2"/>
</dbReference>
<dbReference type="SUPFAM" id="SSF52151">
    <property type="entry name" value="FabD/lysophospholipase-like"/>
    <property type="match status" value="2"/>
</dbReference>
<dbReference type="InterPro" id="IPR049552">
    <property type="entry name" value="PKS_DH_N"/>
</dbReference>
<evidence type="ECO:0000256" key="7">
    <source>
        <dbReference type="ARBA" id="ARBA00023315"/>
    </source>
</evidence>
<dbReference type="SMART" id="SM00823">
    <property type="entry name" value="PKS_PP"/>
    <property type="match status" value="2"/>
</dbReference>
<dbReference type="SMART" id="SM00822">
    <property type="entry name" value="PKS_KR"/>
    <property type="match status" value="1"/>
</dbReference>
<dbReference type="SUPFAM" id="SSF51735">
    <property type="entry name" value="NAD(P)-binding Rossmann-fold domains"/>
    <property type="match status" value="2"/>
</dbReference>
<dbReference type="InterPro" id="IPR036291">
    <property type="entry name" value="NAD(P)-bd_dom_sf"/>
</dbReference>
<keyword evidence="14" id="KW-1185">Reference proteome</keyword>
<dbReference type="FunFam" id="3.40.366.10:FF:000002">
    <property type="entry name" value="Probable polyketide synthase 2"/>
    <property type="match status" value="1"/>
</dbReference>
<dbReference type="Pfam" id="PF14765">
    <property type="entry name" value="PS-DH"/>
    <property type="match status" value="1"/>
</dbReference>
<dbReference type="InterPro" id="IPR014031">
    <property type="entry name" value="Ketoacyl_synth_C"/>
</dbReference>
<dbReference type="InterPro" id="IPR014030">
    <property type="entry name" value="Ketoacyl_synth_N"/>
</dbReference>
<evidence type="ECO:0000256" key="6">
    <source>
        <dbReference type="ARBA" id="ARBA00023268"/>
    </source>
</evidence>
<evidence type="ECO:0000256" key="3">
    <source>
        <dbReference type="ARBA" id="ARBA00022553"/>
    </source>
</evidence>
<dbReference type="Pfam" id="PF08659">
    <property type="entry name" value="KR"/>
    <property type="match status" value="1"/>
</dbReference>
<keyword evidence="6" id="KW-0511">Multifunctional enzyme</keyword>
<dbReference type="Pfam" id="PF16197">
    <property type="entry name" value="KAsynt_C_assoc"/>
    <property type="match status" value="2"/>
</dbReference>
<feature type="active site" description="Proton donor; for dehydratase activity" evidence="8">
    <location>
        <position position="2220"/>
    </location>
</feature>
<feature type="compositionally biased region" description="Low complexity" evidence="9">
    <location>
        <begin position="1493"/>
        <end position="1502"/>
    </location>
</feature>
<dbReference type="InterPro" id="IPR020841">
    <property type="entry name" value="PKS_Beta-ketoAc_synthase_dom"/>
</dbReference>
<dbReference type="GO" id="GO:0004315">
    <property type="term" value="F:3-oxoacyl-[acyl-carrier-protein] synthase activity"/>
    <property type="evidence" value="ECO:0007669"/>
    <property type="project" value="InterPro"/>
</dbReference>
<gene>
    <name evidence="13" type="ORF">GKJPGBOP_00186</name>
</gene>
<dbReference type="GO" id="GO:0006633">
    <property type="term" value="P:fatty acid biosynthetic process"/>
    <property type="evidence" value="ECO:0007669"/>
    <property type="project" value="InterPro"/>
</dbReference>
<dbReference type="SUPFAM" id="SSF47336">
    <property type="entry name" value="ACP-like"/>
    <property type="match status" value="2"/>
</dbReference>
<dbReference type="GO" id="GO:0004312">
    <property type="term" value="F:fatty acid synthase activity"/>
    <property type="evidence" value="ECO:0007669"/>
    <property type="project" value="TreeGrafter"/>
</dbReference>
<dbReference type="InterPro" id="IPR032821">
    <property type="entry name" value="PKS_assoc"/>
</dbReference>
<feature type="region of interest" description="Disordered" evidence="9">
    <location>
        <begin position="2096"/>
        <end position="2129"/>
    </location>
</feature>
<keyword evidence="5" id="KW-0045">Antibiotic biosynthesis</keyword>
<dbReference type="Proteomes" id="UP000286746">
    <property type="component" value="Unassembled WGS sequence"/>
</dbReference>
<evidence type="ECO:0000259" key="12">
    <source>
        <dbReference type="PROSITE" id="PS52019"/>
    </source>
</evidence>
<dbReference type="FunFam" id="3.40.47.10:FF:000019">
    <property type="entry name" value="Polyketide synthase type I"/>
    <property type="match status" value="2"/>
</dbReference>
<evidence type="ECO:0000256" key="9">
    <source>
        <dbReference type="SAM" id="MobiDB-lite"/>
    </source>
</evidence>
<evidence type="ECO:0000256" key="8">
    <source>
        <dbReference type="PROSITE-ProRule" id="PRU01363"/>
    </source>
</evidence>
<feature type="domain" description="PKS/mFAS DH" evidence="12">
    <location>
        <begin position="2006"/>
        <end position="2298"/>
    </location>
</feature>
<evidence type="ECO:0000256" key="1">
    <source>
        <dbReference type="ARBA" id="ARBA00004792"/>
    </source>
</evidence>
<dbReference type="Gene3D" id="3.40.366.10">
    <property type="entry name" value="Malonyl-Coenzyme A Acyl Carrier Protein, domain 2"/>
    <property type="match status" value="2"/>
</dbReference>
<dbReference type="Pfam" id="PF22953">
    <property type="entry name" value="SpnB_Rossmann"/>
    <property type="match status" value="1"/>
</dbReference>
<dbReference type="SUPFAM" id="SSF55048">
    <property type="entry name" value="Probable ACP-binding domain of malonyl-CoA ACP transacylase"/>
    <property type="match status" value="2"/>
</dbReference>
<dbReference type="InterPro" id="IPR050091">
    <property type="entry name" value="PKS_NRPS_Biosynth_Enz"/>
</dbReference>
<dbReference type="PROSITE" id="PS52004">
    <property type="entry name" value="KS3_2"/>
    <property type="match status" value="2"/>
</dbReference>
<evidence type="ECO:0000256" key="5">
    <source>
        <dbReference type="ARBA" id="ARBA00023194"/>
    </source>
</evidence>
<dbReference type="PROSITE" id="PS00012">
    <property type="entry name" value="PHOSPHOPANTETHEINE"/>
    <property type="match status" value="1"/>
</dbReference>
<dbReference type="Gene3D" id="3.40.47.10">
    <property type="match status" value="2"/>
</dbReference>
<proteinExistence type="predicted"/>
<dbReference type="SMART" id="SM00826">
    <property type="entry name" value="PKS_DH"/>
    <property type="match status" value="1"/>
</dbReference>
<dbReference type="SMART" id="SM00827">
    <property type="entry name" value="PKS_AT"/>
    <property type="match status" value="2"/>
</dbReference>
<dbReference type="InterPro" id="IPR036736">
    <property type="entry name" value="ACP-like_sf"/>
</dbReference>
<dbReference type="Pfam" id="PF00109">
    <property type="entry name" value="ketoacyl-synt"/>
    <property type="match status" value="2"/>
</dbReference>
<dbReference type="PROSITE" id="PS52019">
    <property type="entry name" value="PKS_MFAS_DH"/>
    <property type="match status" value="1"/>
</dbReference>
<feature type="region of interest" description="Disordered" evidence="9">
    <location>
        <begin position="2524"/>
        <end position="2543"/>
    </location>
</feature>
<feature type="region of interest" description="N-terminal hotdog fold" evidence="8">
    <location>
        <begin position="2006"/>
        <end position="2148"/>
    </location>
</feature>
<feature type="region of interest" description="Disordered" evidence="9">
    <location>
        <begin position="1486"/>
        <end position="1509"/>
    </location>
</feature>
<sequence length="2935" mass="304384">MNDDHQLRHLLKQVTGELRHTRNALRRTREPVAIVGIGCRFPGGIDSPEALWDLVASGGETTGDFPADRGWDLGRLRRADAGTGGPPFTERGGFLADATAFDAEFFGISDREALATDPQQRLLLEVAWEAVERTGIDPQALAGGKVGVFTGITHDHGEGVLNAPGELEGFLGIGASGSVASGRIAYTLGLEGPALTVDTACSSSLVALHLAVRSLRLGECDLALAGGATVMSTPMTFIEFSRQRGLAPDGRCKAFSATADGTAFAEGAAILAVERLSDAERNGHRVLAVIRGSAVNQDGASNGLTAPSGPAQQKVVHEALRDAGLRPADIDAVEAHGTGTTLGDPIEANALLAAYGPGRERPLWLGTVKSNIGHTQAAAGAAGVIKMVMALRHEELPRTLHADEPSPHIDWAAGPVRLLGENTPWSCSGEDAPRRAAVSSFGVSGTNAHLVLEAARAVPPVPSAAPLVEEPAVVPWLLSAPGEPALRAQAESLTAWLSGRQETAVGVARALAVSRAALRDRAVVLGSSVAGLLDGTRALAEGRVPDQAQVVTGRPVQGDTCFLFTGQGSQRPGAGAELAAAFPAFDTALRDVCAALAPHLDQDLYEVIRAEDGSPSAALLRRTEYAQPAIFALQVALYRLLESWGVVPDVLAGHSIGEFAVAHVSGVLTLPDAARLIAARAALMQALPECGAMVAVQAPEAEVRARLTAYEGRVALAAVNGPEAVVLSGDEHDVLELAAGFAAAGHRTRRLRVSHAFHSPLMRPVLEPFRSALARAAFGTPALPVVSTLTGGPVDPAYFGSAEYWVRHIVSPVRFLDAVRELERDEARTFLELGPDSVLSAMAQECLTDGDSLAVPLMRRDRPEVATLLAAVARTHVRGGRVDWPAVLPEAPHADLPTYAFQRRRYWIADVMERRRPDDVRGEADAVPAGTGDTPDVAHAPAVTTDDEVLRLVTDACAQVLGGPGAGAAGGDAADGGARATAFDPRRAFRDAGLTSMGAVELRNRLAAATGLPLSASLAFDHPTPLALATHLADRLSGRAGTLGGPARRTAATADGPADDPVVIVGMGCRFPGAVASPEDLWQLVRDGRDAVSAFPADRGWDLAGLHHPDPDHPGTTYAREGGFLADAAGFDPAFFGIGPREALAMDPQQRLLLEVSWEAVERAGIDPTRLRGTRTGVFTGLALQDYANRPQDVPGDLEGYATTGGAASVASGRVAYAFGLEGPALTVDTACSSSLVALHLAVRALRQGECDLALAGGATVMCSPTAFVEFSRQRGLAPDGRCKAFGATADGVGWGEGVGVLVVERLSDAERNGHQILAVVRGSAVNQDGASNGLTAPSGPAQQRVIQDALHDAGLGPSDIDAVEAHGTGTALGDPIEANALLATYGPERERPLWLGSVKSNIGHTQAAAGAAGVIKTVMALRHEELPRTLHADEPSPHIGWAAGPVRLLTTATPWEATGTPRRAAVSSFGVSGTNAHVVIEAAPAPAPADPAGPFDADAGRAPGGGPAEPAPLPLVLSARTPTALAARARQLADRWPDRAPQDIARSLATTRSTFEHRAVVVSGSREALTALADGRPTPDVVSGTATARGGHAFLFTGQGAQRIGMAREWYTAFPEFARALDEVCAHFEEPLRRAVRELLLAGEPVAVDPVDARPVAVEPVVVHPVAVEPERHAAGPGPVTDGIPRQSPLTDTAFAQPALFAVEVALFRLLAAWHVRPTHLVGHSIGELTAAHVAGVLPLRDACRLVAARGRLLGALPGGGAMVSVQASEGTVLPLLAGHEDRVAVAAVNGPASVVLSGAADALTPVVAALRERGHRTRPLRVSHAFHSPLVEPALDAFRAVAEEIDYQVPDLPVVSGVTGRLADPADLCSAGYWVRQLRGAVRFHDAVTTLRAAGVTDFCELGPDTVLATAAAECLAAGGAEQEAGTLTVSVARRGRPAVRTLLTALAELHVRGRGVEWARMVTDGLPVDLPTYPFEHRRLWLEPGRGGRGGSSAAPGQRPLDHPLLDAGVELPGDQGMVCTGQVSAAGATGWLGDHTVLGTVLLPGAALLDMALRAGREVGSPRVEELTVEVPLIVPRDAAVPLRVVVSGPEPGTGQRSVEMYALPPRDGRGNGSVSRDGDGSTGQELSWTRHATGVLGAADGALPEGPGVWPPAGATALDGGDLYARMAELGFGYGPAFRGLARAWRRADEVFAELALPEAAGPLTAGTVHPALLDAAQHAAQLLDTSDEPGRVPFSWSGVRGGDRAVARARVRMAARPEAPDTVELLVWDENGRPVLGVDALTLRAVPRDRLPAPGDRTEGNRAAGDRLAGELFAVRWTPVDTVASEGGGAAPEAVADLVIPPPAPGDRTSVVDRMHTWTERVLAELQGSAGTEADADAGPLLIVTHGAVRVADEEVTDPAAAAVWGLVRSAQTERPGRVVLLDLDEPGSLAGLAGKVLAGGEPQTAVRAGAMFVPRLTTVPREPAKSGTVPPVAESDHGVLPDLSPEGTVLVTGGTGGVGSVTVRHLLDLGAPHVTVLSRRPAPAGPPEAGDGPDDRVRQVTCDVGDRTQLADVIASLDRPVTGVVHAAGVADDGVIDSLTPDRLRGVLRPKADPAWWLHELTREANPALFVLFSSSAATFGAPGQGNYAAANAFLDAVAEHRAALGLPAASLAWGMWEQRTGVTAHVTGKDLARMARAGMLTLPTEEALRLFDVAVASGRPTLVPMRFDAGAVARSGSVPPLLRELAPRGPRAAPGGAAAPNGAAAAGASPTDGQELRRTLAAASPADRHRLLFDRVSRQVAVVLGYEELAGTGERELRDLGLDSLTAVELRNGLMAATGLRLPATVAFDHPSVAKLTDFLLTELEPDDDAAEAAVLAGIDDLAGALAAMDTDAAARTRVTVRLQALLSQWQDAGSGGGARPDDVRQDIEDAGEQELFAFIDAEFGTP</sequence>
<keyword evidence="3" id="KW-0597">Phosphoprotein</keyword>
<feature type="active site" description="Proton acceptor; for dehydratase activity" evidence="8">
    <location>
        <position position="2039"/>
    </location>
</feature>
<dbReference type="Pfam" id="PF00550">
    <property type="entry name" value="PP-binding"/>
    <property type="match status" value="2"/>
</dbReference>
<protein>
    <submittedName>
        <fullName evidence="13">Polyketide synthase</fullName>
    </submittedName>
</protein>
<dbReference type="InterPro" id="IPR001227">
    <property type="entry name" value="Ac_transferase_dom_sf"/>
</dbReference>
<keyword evidence="7" id="KW-0012">Acyltransferase</keyword>
<dbReference type="Pfam" id="PF02801">
    <property type="entry name" value="Ketoacyl-synt_C"/>
    <property type="match status" value="2"/>
</dbReference>
<dbReference type="InterPro" id="IPR016035">
    <property type="entry name" value="Acyl_Trfase/lysoPLipase"/>
</dbReference>
<dbReference type="EMBL" id="BHZD01000001">
    <property type="protein sequence ID" value="GCD40536.1"/>
    <property type="molecule type" value="Genomic_DNA"/>
</dbReference>
<feature type="compositionally biased region" description="Low complexity" evidence="9">
    <location>
        <begin position="2732"/>
        <end position="2756"/>
    </location>
</feature>
<feature type="region of interest" description="C-terminal hotdog fold" evidence="8">
    <location>
        <begin position="2160"/>
        <end position="2298"/>
    </location>
</feature>
<evidence type="ECO:0000259" key="10">
    <source>
        <dbReference type="PROSITE" id="PS50075"/>
    </source>
</evidence>
<dbReference type="CDD" id="cd00833">
    <property type="entry name" value="PKS"/>
    <property type="match status" value="2"/>
</dbReference>
<dbReference type="InterPro" id="IPR055123">
    <property type="entry name" value="SpnB-like_Rossmann"/>
</dbReference>
<dbReference type="Pfam" id="PF00698">
    <property type="entry name" value="Acyl_transf_1"/>
    <property type="match status" value="2"/>
</dbReference>
<feature type="domain" description="Ketosynthase family 3 (KS3)" evidence="11">
    <location>
        <begin position="29"/>
        <end position="454"/>
    </location>
</feature>
<dbReference type="SMART" id="SM00825">
    <property type="entry name" value="PKS_KS"/>
    <property type="match status" value="2"/>
</dbReference>
<feature type="region of interest" description="Disordered" evidence="9">
    <location>
        <begin position="918"/>
        <end position="942"/>
    </location>
</feature>
<dbReference type="PANTHER" id="PTHR43775">
    <property type="entry name" value="FATTY ACID SYNTHASE"/>
    <property type="match status" value="1"/>
</dbReference>
<evidence type="ECO:0000313" key="13">
    <source>
        <dbReference type="EMBL" id="GCD40536.1"/>
    </source>
</evidence>
<dbReference type="InterPro" id="IPR013968">
    <property type="entry name" value="PKS_KR"/>
</dbReference>
<evidence type="ECO:0000259" key="11">
    <source>
        <dbReference type="PROSITE" id="PS52004"/>
    </source>
</evidence>
<dbReference type="InterPro" id="IPR014043">
    <property type="entry name" value="Acyl_transferase_dom"/>
</dbReference>
<dbReference type="SMART" id="SM01294">
    <property type="entry name" value="PKS_PP_betabranch"/>
    <property type="match status" value="1"/>
</dbReference>
<dbReference type="InterPro" id="IPR042104">
    <property type="entry name" value="PKS_dehydratase_sf"/>
</dbReference>
<accession>A0A401VTY6</accession>
<dbReference type="InterPro" id="IPR016039">
    <property type="entry name" value="Thiolase-like"/>
</dbReference>
<evidence type="ECO:0000313" key="14">
    <source>
        <dbReference type="Proteomes" id="UP000286746"/>
    </source>
</evidence>
<dbReference type="PANTHER" id="PTHR43775:SF51">
    <property type="entry name" value="INACTIVE PHENOLPHTHIOCEROL SYNTHESIS POLYKETIDE SYNTHASE TYPE I PKS1-RELATED"/>
    <property type="match status" value="1"/>
</dbReference>
<dbReference type="InterPro" id="IPR009081">
    <property type="entry name" value="PP-bd_ACP"/>
</dbReference>
<feature type="domain" description="Carrier" evidence="10">
    <location>
        <begin position="2778"/>
        <end position="2852"/>
    </location>
</feature>
<dbReference type="InterPro" id="IPR006162">
    <property type="entry name" value="Ppantetheine_attach_site"/>
</dbReference>
<dbReference type="GO" id="GO:0033068">
    <property type="term" value="P:macrolide biosynthetic process"/>
    <property type="evidence" value="ECO:0007669"/>
    <property type="project" value="UniProtKB-ARBA"/>
</dbReference>
<dbReference type="InterPro" id="IPR049900">
    <property type="entry name" value="PKS_mFAS_DH"/>
</dbReference>
<dbReference type="Gene3D" id="3.40.50.720">
    <property type="entry name" value="NAD(P)-binding Rossmann-like Domain"/>
    <property type="match status" value="1"/>
</dbReference>
<organism evidence="13 14">
    <name type="scientific">Streptomyces paromomycinus</name>
    <name type="common">Streptomyces rimosus subsp. paromomycinus</name>
    <dbReference type="NCBI Taxonomy" id="92743"/>
    <lineage>
        <taxon>Bacteria</taxon>
        <taxon>Bacillati</taxon>
        <taxon>Actinomycetota</taxon>
        <taxon>Actinomycetes</taxon>
        <taxon>Kitasatosporales</taxon>
        <taxon>Streptomycetaceae</taxon>
        <taxon>Streptomyces</taxon>
    </lineage>
</organism>
<evidence type="ECO:0000256" key="4">
    <source>
        <dbReference type="ARBA" id="ARBA00022679"/>
    </source>
</evidence>
<dbReference type="InterPro" id="IPR049551">
    <property type="entry name" value="PKS_DH_C"/>
</dbReference>
<keyword evidence="2" id="KW-0596">Phosphopantetheine</keyword>
<dbReference type="InterPro" id="IPR057326">
    <property type="entry name" value="KR_dom"/>
</dbReference>
<feature type="region of interest" description="Disordered" evidence="9">
    <location>
        <begin position="2732"/>
        <end position="2761"/>
    </location>
</feature>
<keyword evidence="4" id="KW-0808">Transferase</keyword>
<feature type="compositionally biased region" description="Low complexity" evidence="9">
    <location>
        <begin position="2526"/>
        <end position="2537"/>
    </location>
</feature>
<dbReference type="InterPro" id="IPR016036">
    <property type="entry name" value="Malonyl_transacylase_ACP-bd"/>
</dbReference>
<dbReference type="Gene3D" id="1.10.1200.10">
    <property type="entry name" value="ACP-like"/>
    <property type="match status" value="2"/>
</dbReference>
<comment type="caution">
    <text evidence="13">The sequence shown here is derived from an EMBL/GenBank/DDBJ whole genome shotgun (WGS) entry which is preliminary data.</text>
</comment>
<dbReference type="Pfam" id="PF21089">
    <property type="entry name" value="PKS_DH_N"/>
    <property type="match status" value="1"/>
</dbReference>
<dbReference type="CDD" id="cd08956">
    <property type="entry name" value="KR_3_FAS_SDR_x"/>
    <property type="match status" value="1"/>
</dbReference>